<dbReference type="OrthoDB" id="4857326at2"/>
<comment type="similarity">
    <text evidence="1">Belongs to the peptidase S51 family.</text>
</comment>
<proteinExistence type="inferred from homology"/>
<evidence type="ECO:0000256" key="3">
    <source>
        <dbReference type="ARBA" id="ARBA00022801"/>
    </source>
</evidence>
<dbReference type="SUPFAM" id="SSF52317">
    <property type="entry name" value="Class I glutamine amidotransferase-like"/>
    <property type="match status" value="1"/>
</dbReference>
<dbReference type="EMBL" id="RBXT01000001">
    <property type="protein sequence ID" value="RKT79796.1"/>
    <property type="molecule type" value="Genomic_DNA"/>
</dbReference>
<dbReference type="RefSeq" id="WP_121034627.1">
    <property type="nucleotide sequence ID" value="NZ_RBXT01000001.1"/>
</dbReference>
<feature type="region of interest" description="Disordered" evidence="5">
    <location>
        <begin position="296"/>
        <end position="328"/>
    </location>
</feature>
<keyword evidence="7" id="KW-1185">Reference proteome</keyword>
<evidence type="ECO:0000256" key="1">
    <source>
        <dbReference type="ARBA" id="ARBA00006534"/>
    </source>
</evidence>
<evidence type="ECO:0000256" key="5">
    <source>
        <dbReference type="SAM" id="MobiDB-lite"/>
    </source>
</evidence>
<comment type="caution">
    <text evidence="6">The sequence shown here is derived from an EMBL/GenBank/DDBJ whole genome shotgun (WGS) entry which is preliminary data.</text>
</comment>
<protein>
    <submittedName>
        <fullName evidence="6">Peptidase S51-like protein</fullName>
    </submittedName>
</protein>
<sequence length="328" mass="35112">MTTILLGPQRFTVTVAAVVRSLGLDGPVAMINSGWEEREDDDGELSGHFAGAARNLRLHHRLLDAIEKDPQFAADARTFRNRHDELRAFYGIRLQAAVDAVDAVRHRTSIERVGPAAEQAAVEAVRDVDAWYTYELEQLYADVAASSGDQSGPIGWHRGEVGAMLDECAAVVIAGGNVRTLLRTLRLFRVTLPADRPVVAWSAGAMALTGRVVLFNDFASQGIAAPELHDTGLGRLPNVVALPHARRRLRLDDRERMSLLARRFRDDDLLLLDDGTVVRIPDEDAGLPAGARTIGTDGAVTTSGTVPVGAASGATAASTAPDRTGSDA</sequence>
<feature type="compositionally biased region" description="Low complexity" evidence="5">
    <location>
        <begin position="303"/>
        <end position="321"/>
    </location>
</feature>
<dbReference type="AlphaFoldDB" id="A0A495Y3G6"/>
<dbReference type="InterPro" id="IPR005320">
    <property type="entry name" value="Peptidase_S51"/>
</dbReference>
<keyword evidence="2" id="KW-0645">Protease</keyword>
<keyword evidence="3" id="KW-0378">Hydrolase</keyword>
<evidence type="ECO:0000313" key="6">
    <source>
        <dbReference type="EMBL" id="RKT79796.1"/>
    </source>
</evidence>
<keyword evidence="4" id="KW-0720">Serine protease</keyword>
<name>A0A495Y3G6_9MICO</name>
<organism evidence="6 7">
    <name type="scientific">Terracoccus luteus</name>
    <dbReference type="NCBI Taxonomy" id="53356"/>
    <lineage>
        <taxon>Bacteria</taxon>
        <taxon>Bacillati</taxon>
        <taxon>Actinomycetota</taxon>
        <taxon>Actinomycetes</taxon>
        <taxon>Micrococcales</taxon>
        <taxon>Intrasporangiaceae</taxon>
        <taxon>Terracoccus</taxon>
    </lineage>
</organism>
<evidence type="ECO:0000313" key="7">
    <source>
        <dbReference type="Proteomes" id="UP000278440"/>
    </source>
</evidence>
<accession>A0A495Y3G6</accession>
<evidence type="ECO:0000256" key="2">
    <source>
        <dbReference type="ARBA" id="ARBA00022670"/>
    </source>
</evidence>
<reference evidence="6 7" key="1">
    <citation type="submission" date="2018-10" db="EMBL/GenBank/DDBJ databases">
        <title>Sequencing the genomes of 1000 actinobacteria strains.</title>
        <authorList>
            <person name="Klenk H.-P."/>
        </authorList>
    </citation>
    <scope>NUCLEOTIDE SEQUENCE [LARGE SCALE GENOMIC DNA]</scope>
    <source>
        <strain evidence="6 7">DSM 44267</strain>
    </source>
</reference>
<dbReference type="GO" id="GO:0008236">
    <property type="term" value="F:serine-type peptidase activity"/>
    <property type="evidence" value="ECO:0007669"/>
    <property type="project" value="UniProtKB-KW"/>
</dbReference>
<dbReference type="Pfam" id="PF03575">
    <property type="entry name" value="Peptidase_S51"/>
    <property type="match status" value="1"/>
</dbReference>
<evidence type="ECO:0000256" key="4">
    <source>
        <dbReference type="ARBA" id="ARBA00022825"/>
    </source>
</evidence>
<gene>
    <name evidence="6" type="ORF">DFJ68_3274</name>
</gene>
<dbReference type="Proteomes" id="UP000278440">
    <property type="component" value="Unassembled WGS sequence"/>
</dbReference>
<dbReference type="InterPro" id="IPR029062">
    <property type="entry name" value="Class_I_gatase-like"/>
</dbReference>
<dbReference type="Gene3D" id="3.40.50.880">
    <property type="match status" value="1"/>
</dbReference>
<dbReference type="GO" id="GO:0006508">
    <property type="term" value="P:proteolysis"/>
    <property type="evidence" value="ECO:0007669"/>
    <property type="project" value="UniProtKB-KW"/>
</dbReference>